<keyword evidence="4 7" id="KW-1133">Transmembrane helix</keyword>
<gene>
    <name evidence="9" type="ORF">SDC9_93461</name>
</gene>
<comment type="subcellular location">
    <subcellularLocation>
        <location evidence="1">Cell membrane</location>
        <topology evidence="1">Multi-pass membrane protein</topology>
    </subcellularLocation>
</comment>
<feature type="domain" description="NarG-like" evidence="8">
    <location>
        <begin position="77"/>
        <end position="239"/>
    </location>
</feature>
<protein>
    <recommendedName>
        <fullName evidence="8">NarG-like domain-containing protein</fullName>
    </recommendedName>
</protein>
<feature type="transmembrane region" description="Helical" evidence="7">
    <location>
        <begin position="90"/>
        <end position="110"/>
    </location>
</feature>
<dbReference type="InterPro" id="IPR023234">
    <property type="entry name" value="NarG-like_domain"/>
</dbReference>
<evidence type="ECO:0000256" key="3">
    <source>
        <dbReference type="ARBA" id="ARBA00022692"/>
    </source>
</evidence>
<keyword evidence="6 7" id="KW-0472">Membrane</keyword>
<sequence>MYVAVIVFVVITGYKVLSYQKMPRHLRWDLYPVPHQGPEGSKYQKVDFYKKKPVFSKAHEMIAMSQEMILIKKAFDHNRRLWIGTWPLHMGIYLSGLWLALLVTGGILGIQDQTMLIGSSLITWAISKLTIIVGAIAFVMGLFGSLVLLWLRFSNDDLRYIADFVTYFNLCLMAAVFGAGLAAWITVDPFFDLIRQNVLALLTFQASPVTEAAIVIEMLIFGLFLLYLPFSRMMHFAAKYFFYHNIMWDDESMVPQSALEKDVRKSLQYSPRWSSGHIAAGQAWTEQAASQAKEEE</sequence>
<evidence type="ECO:0000256" key="7">
    <source>
        <dbReference type="SAM" id="Phobius"/>
    </source>
</evidence>
<dbReference type="GO" id="GO:0016491">
    <property type="term" value="F:oxidoreductase activity"/>
    <property type="evidence" value="ECO:0007669"/>
    <property type="project" value="UniProtKB-KW"/>
</dbReference>
<dbReference type="EMBL" id="VSSQ01011402">
    <property type="protein sequence ID" value="MPM46755.1"/>
    <property type="molecule type" value="Genomic_DNA"/>
</dbReference>
<keyword evidence="5" id="KW-0560">Oxidoreductase</keyword>
<dbReference type="GO" id="GO:0005886">
    <property type="term" value="C:plasma membrane"/>
    <property type="evidence" value="ECO:0007669"/>
    <property type="project" value="UniProtKB-SubCell"/>
</dbReference>
<evidence type="ECO:0000256" key="4">
    <source>
        <dbReference type="ARBA" id="ARBA00022989"/>
    </source>
</evidence>
<evidence type="ECO:0000313" key="9">
    <source>
        <dbReference type="EMBL" id="MPM46755.1"/>
    </source>
</evidence>
<dbReference type="Gene3D" id="1.20.950.20">
    <property type="entry name" value="Transmembrane di-heme cytochromes, Chain C"/>
    <property type="match status" value="1"/>
</dbReference>
<feature type="transmembrane region" description="Helical" evidence="7">
    <location>
        <begin position="165"/>
        <end position="187"/>
    </location>
</feature>
<dbReference type="InterPro" id="IPR036197">
    <property type="entry name" value="NarG-like_sf"/>
</dbReference>
<dbReference type="Pfam" id="PF02665">
    <property type="entry name" value="Nitrate_red_gam"/>
    <property type="match status" value="1"/>
</dbReference>
<feature type="transmembrane region" description="Helical" evidence="7">
    <location>
        <begin position="131"/>
        <end position="153"/>
    </location>
</feature>
<evidence type="ECO:0000256" key="2">
    <source>
        <dbReference type="ARBA" id="ARBA00022475"/>
    </source>
</evidence>
<evidence type="ECO:0000256" key="5">
    <source>
        <dbReference type="ARBA" id="ARBA00023002"/>
    </source>
</evidence>
<organism evidence="9">
    <name type="scientific">bioreactor metagenome</name>
    <dbReference type="NCBI Taxonomy" id="1076179"/>
    <lineage>
        <taxon>unclassified sequences</taxon>
        <taxon>metagenomes</taxon>
        <taxon>ecological metagenomes</taxon>
    </lineage>
</organism>
<accession>A0A645A0P0</accession>
<evidence type="ECO:0000256" key="6">
    <source>
        <dbReference type="ARBA" id="ARBA00023136"/>
    </source>
</evidence>
<evidence type="ECO:0000256" key="1">
    <source>
        <dbReference type="ARBA" id="ARBA00004651"/>
    </source>
</evidence>
<dbReference type="SUPFAM" id="SSF103501">
    <property type="entry name" value="Respiratory nitrate reductase 1 gamma chain"/>
    <property type="match status" value="1"/>
</dbReference>
<comment type="caution">
    <text evidence="9">The sequence shown here is derived from an EMBL/GenBank/DDBJ whole genome shotgun (WGS) entry which is preliminary data.</text>
</comment>
<evidence type="ECO:0000259" key="8">
    <source>
        <dbReference type="Pfam" id="PF02665"/>
    </source>
</evidence>
<dbReference type="AlphaFoldDB" id="A0A645A0P0"/>
<keyword evidence="2" id="KW-1003">Cell membrane</keyword>
<keyword evidence="3 7" id="KW-0812">Transmembrane</keyword>
<reference evidence="9" key="1">
    <citation type="submission" date="2019-08" db="EMBL/GenBank/DDBJ databases">
        <authorList>
            <person name="Kucharzyk K."/>
            <person name="Murdoch R.W."/>
            <person name="Higgins S."/>
            <person name="Loffler F."/>
        </authorList>
    </citation>
    <scope>NUCLEOTIDE SEQUENCE</scope>
</reference>
<proteinExistence type="predicted"/>
<name>A0A645A0P0_9ZZZZ</name>
<feature type="transmembrane region" description="Helical" evidence="7">
    <location>
        <begin position="199"/>
        <end position="228"/>
    </location>
</feature>